<dbReference type="AlphaFoldDB" id="A0A0F9TBF2"/>
<comment type="caution">
    <text evidence="1">The sequence shown here is derived from an EMBL/GenBank/DDBJ whole genome shotgun (WGS) entry which is preliminary data.</text>
</comment>
<protein>
    <submittedName>
        <fullName evidence="1">Uncharacterized protein</fullName>
    </submittedName>
</protein>
<evidence type="ECO:0000313" key="1">
    <source>
        <dbReference type="EMBL" id="KKN76509.1"/>
    </source>
</evidence>
<name>A0A0F9TBF2_9ZZZZ</name>
<accession>A0A0F9TBF2</accession>
<proteinExistence type="predicted"/>
<dbReference type="EMBL" id="LAZR01000295">
    <property type="protein sequence ID" value="KKN76509.1"/>
    <property type="molecule type" value="Genomic_DNA"/>
</dbReference>
<organism evidence="1">
    <name type="scientific">marine sediment metagenome</name>
    <dbReference type="NCBI Taxonomy" id="412755"/>
    <lineage>
        <taxon>unclassified sequences</taxon>
        <taxon>metagenomes</taxon>
        <taxon>ecological metagenomes</taxon>
    </lineage>
</organism>
<gene>
    <name evidence="1" type="ORF">LCGC14_0370180</name>
</gene>
<reference evidence="1" key="1">
    <citation type="journal article" date="2015" name="Nature">
        <title>Complex archaea that bridge the gap between prokaryotes and eukaryotes.</title>
        <authorList>
            <person name="Spang A."/>
            <person name="Saw J.H."/>
            <person name="Jorgensen S.L."/>
            <person name="Zaremba-Niedzwiedzka K."/>
            <person name="Martijn J."/>
            <person name="Lind A.E."/>
            <person name="van Eijk R."/>
            <person name="Schleper C."/>
            <person name="Guy L."/>
            <person name="Ettema T.J."/>
        </authorList>
    </citation>
    <scope>NUCLEOTIDE SEQUENCE</scope>
</reference>
<sequence length="60" mass="6987">MEYTLLAADAHPELLDTLEKMEHPAYEDWVKRGSPRGMNGVIIRGKKDKFLIQPYNQHYA</sequence>